<keyword evidence="2" id="KW-0808">Transferase</keyword>
<accession>A0ABT5DNG4</accession>
<name>A0ABT5DNG4_9BACT</name>
<organism evidence="2 3">
    <name type="scientific">Stigmatella ashevillensis</name>
    <dbReference type="NCBI Taxonomy" id="2995309"/>
    <lineage>
        <taxon>Bacteria</taxon>
        <taxon>Pseudomonadati</taxon>
        <taxon>Myxococcota</taxon>
        <taxon>Myxococcia</taxon>
        <taxon>Myxococcales</taxon>
        <taxon>Cystobacterineae</taxon>
        <taxon>Archangiaceae</taxon>
        <taxon>Stigmatella</taxon>
    </lineage>
</organism>
<evidence type="ECO:0000313" key="3">
    <source>
        <dbReference type="Proteomes" id="UP001221838"/>
    </source>
</evidence>
<feature type="chain" id="PRO_5045485944" evidence="1">
    <location>
        <begin position="26"/>
        <end position="167"/>
    </location>
</feature>
<reference evidence="2 3" key="1">
    <citation type="submission" date="2022-11" db="EMBL/GenBank/DDBJ databases">
        <title>Minimal conservation of predation-associated metabolite biosynthetic gene clusters underscores biosynthetic potential of Myxococcota including descriptions for ten novel species: Archangium lansinium sp. nov., Myxococcus landrumus sp. nov., Nannocystis bai.</title>
        <authorList>
            <person name="Ahearne A."/>
            <person name="Stevens C."/>
            <person name="Dowd S."/>
        </authorList>
    </citation>
    <scope>NUCLEOTIDE SEQUENCE [LARGE SCALE GENOMIC DNA]</scope>
    <source>
        <strain evidence="2 3">NCWAL01</strain>
    </source>
</reference>
<dbReference type="RefSeq" id="WP_272145865.1">
    <property type="nucleotide sequence ID" value="NZ_JAQNDM010000002.1"/>
</dbReference>
<feature type="signal peptide" evidence="1">
    <location>
        <begin position="1"/>
        <end position="25"/>
    </location>
</feature>
<keyword evidence="1" id="KW-0732">Signal</keyword>
<sequence length="167" mass="17892">MRITKRALLCLCGALLLTTSFGCTATGPGRATIRPDGTPGPEECPEEALKAMRYLQLAVGDSALVTLDVNQTDTTPITLYEGPVESMVEDKLGPLESPARLYGRVWTDGPQVVIRYYAAQHAGGNRVPLCAVARLAQGQLKKLPGSKPGMAIVEFSVAAVYIVDEFR</sequence>
<gene>
    <name evidence="2" type="ORF">POL68_42480</name>
</gene>
<evidence type="ECO:0000313" key="2">
    <source>
        <dbReference type="EMBL" id="MDC0715192.1"/>
    </source>
</evidence>
<dbReference type="Proteomes" id="UP001221838">
    <property type="component" value="Unassembled WGS sequence"/>
</dbReference>
<keyword evidence="3" id="KW-1185">Reference proteome</keyword>
<dbReference type="GO" id="GO:0004674">
    <property type="term" value="F:protein serine/threonine kinase activity"/>
    <property type="evidence" value="ECO:0007669"/>
    <property type="project" value="UniProtKB-KW"/>
</dbReference>
<keyword evidence="2" id="KW-0723">Serine/threonine-protein kinase</keyword>
<evidence type="ECO:0000256" key="1">
    <source>
        <dbReference type="SAM" id="SignalP"/>
    </source>
</evidence>
<protein>
    <submittedName>
        <fullName evidence="2">Serine/threonine protein kinase</fullName>
    </submittedName>
</protein>
<dbReference type="PROSITE" id="PS51257">
    <property type="entry name" value="PROKAR_LIPOPROTEIN"/>
    <property type="match status" value="1"/>
</dbReference>
<proteinExistence type="predicted"/>
<comment type="caution">
    <text evidence="2">The sequence shown here is derived from an EMBL/GenBank/DDBJ whole genome shotgun (WGS) entry which is preliminary data.</text>
</comment>
<keyword evidence="2" id="KW-0418">Kinase</keyword>
<dbReference type="EMBL" id="JAQNDM010000002">
    <property type="protein sequence ID" value="MDC0715192.1"/>
    <property type="molecule type" value="Genomic_DNA"/>
</dbReference>